<reference evidence="1" key="1">
    <citation type="submission" date="2022-12" db="EMBL/GenBank/DDBJ databases">
        <title>Draft genome assemblies for two species of Escallonia (Escalloniales).</title>
        <authorList>
            <person name="Chanderbali A."/>
            <person name="Dervinis C."/>
            <person name="Anghel I."/>
            <person name="Soltis D."/>
            <person name="Soltis P."/>
            <person name="Zapata F."/>
        </authorList>
    </citation>
    <scope>NUCLEOTIDE SEQUENCE</scope>
    <source>
        <strain evidence="1">UCBG92.1500</strain>
        <tissue evidence="1">Leaf</tissue>
    </source>
</reference>
<keyword evidence="2" id="KW-1185">Reference proteome</keyword>
<name>A0AA88UB95_9ASTE</name>
<organism evidence="1 2">
    <name type="scientific">Escallonia rubra</name>
    <dbReference type="NCBI Taxonomy" id="112253"/>
    <lineage>
        <taxon>Eukaryota</taxon>
        <taxon>Viridiplantae</taxon>
        <taxon>Streptophyta</taxon>
        <taxon>Embryophyta</taxon>
        <taxon>Tracheophyta</taxon>
        <taxon>Spermatophyta</taxon>
        <taxon>Magnoliopsida</taxon>
        <taxon>eudicotyledons</taxon>
        <taxon>Gunneridae</taxon>
        <taxon>Pentapetalae</taxon>
        <taxon>asterids</taxon>
        <taxon>campanulids</taxon>
        <taxon>Escalloniales</taxon>
        <taxon>Escalloniaceae</taxon>
        <taxon>Escallonia</taxon>
    </lineage>
</organism>
<accession>A0AA88UB95</accession>
<comment type="caution">
    <text evidence="1">The sequence shown here is derived from an EMBL/GenBank/DDBJ whole genome shotgun (WGS) entry which is preliminary data.</text>
</comment>
<dbReference type="Proteomes" id="UP001187471">
    <property type="component" value="Unassembled WGS sequence"/>
</dbReference>
<evidence type="ECO:0000313" key="1">
    <source>
        <dbReference type="EMBL" id="KAK2977820.1"/>
    </source>
</evidence>
<sequence>MVFPSARDAVEFMVSAPLDIIKSESKETKKRTTTDDQTVLTSDQVTHLNNAFFNDQHSTCLLQEESANKSQQSIAISASTLHKTVHKEIPCVSFFTTKVLYL</sequence>
<evidence type="ECO:0000313" key="2">
    <source>
        <dbReference type="Proteomes" id="UP001187471"/>
    </source>
</evidence>
<proteinExistence type="predicted"/>
<dbReference type="AlphaFoldDB" id="A0AA88UB95"/>
<dbReference type="EMBL" id="JAVXUO010001949">
    <property type="protein sequence ID" value="KAK2977820.1"/>
    <property type="molecule type" value="Genomic_DNA"/>
</dbReference>
<gene>
    <name evidence="1" type="ORF">RJ640_006312</name>
</gene>
<protein>
    <submittedName>
        <fullName evidence="1">Uncharacterized protein</fullName>
    </submittedName>
</protein>